<keyword evidence="3" id="KW-1185">Reference proteome</keyword>
<evidence type="ECO:0000313" key="3">
    <source>
        <dbReference type="Proteomes" id="UP000800096"/>
    </source>
</evidence>
<name>A0A6A5R0E3_AMPQU</name>
<evidence type="ECO:0000313" key="2">
    <source>
        <dbReference type="EMBL" id="KAF1920929.1"/>
    </source>
</evidence>
<feature type="compositionally biased region" description="Polar residues" evidence="1">
    <location>
        <begin position="8"/>
        <end position="20"/>
    </location>
</feature>
<feature type="region of interest" description="Disordered" evidence="1">
    <location>
        <begin position="220"/>
        <end position="268"/>
    </location>
</feature>
<feature type="compositionally biased region" description="Basic and acidic residues" evidence="1">
    <location>
        <begin position="692"/>
        <end position="701"/>
    </location>
</feature>
<dbReference type="Proteomes" id="UP000800096">
    <property type="component" value="Unassembled WGS sequence"/>
</dbReference>
<feature type="region of interest" description="Disordered" evidence="1">
    <location>
        <begin position="360"/>
        <end position="399"/>
    </location>
</feature>
<feature type="region of interest" description="Disordered" evidence="1">
    <location>
        <begin position="454"/>
        <end position="497"/>
    </location>
</feature>
<organism evidence="2 3">
    <name type="scientific">Ampelomyces quisqualis</name>
    <name type="common">Powdery mildew agent</name>
    <dbReference type="NCBI Taxonomy" id="50730"/>
    <lineage>
        <taxon>Eukaryota</taxon>
        <taxon>Fungi</taxon>
        <taxon>Dikarya</taxon>
        <taxon>Ascomycota</taxon>
        <taxon>Pezizomycotina</taxon>
        <taxon>Dothideomycetes</taxon>
        <taxon>Pleosporomycetidae</taxon>
        <taxon>Pleosporales</taxon>
        <taxon>Pleosporineae</taxon>
        <taxon>Phaeosphaeriaceae</taxon>
        <taxon>Ampelomyces</taxon>
    </lineage>
</organism>
<feature type="region of interest" description="Disordered" evidence="1">
    <location>
        <begin position="648"/>
        <end position="671"/>
    </location>
</feature>
<feature type="region of interest" description="Disordered" evidence="1">
    <location>
        <begin position="1"/>
        <end position="24"/>
    </location>
</feature>
<feature type="compositionally biased region" description="Polar residues" evidence="1">
    <location>
        <begin position="318"/>
        <end position="327"/>
    </location>
</feature>
<feature type="region of interest" description="Disordered" evidence="1">
    <location>
        <begin position="298"/>
        <end position="329"/>
    </location>
</feature>
<feature type="compositionally biased region" description="Polar residues" evidence="1">
    <location>
        <begin position="244"/>
        <end position="258"/>
    </location>
</feature>
<protein>
    <submittedName>
        <fullName evidence="2">Uncharacterized protein</fullName>
    </submittedName>
</protein>
<dbReference type="OrthoDB" id="3557758at2759"/>
<proteinExistence type="predicted"/>
<dbReference type="AlphaFoldDB" id="A0A6A5R0E3"/>
<feature type="region of interest" description="Disordered" evidence="1">
    <location>
        <begin position="112"/>
        <end position="136"/>
    </location>
</feature>
<sequence>MPGRKMLQQPTSGEAHQNGPSKFRRTLSNGLAFISNPLAQRKTTPVHHQPVFTPSLAVAAPTTNVSARKENTIATPSHKPPPAKRIEYPATGTEVSADLDSASSVVELDATPRAPPRSRTMSYLPRPARSGSHASVHDTGMTIKIQSVVALTDPTARVMPSKIPSPTPPLSQRRVSSPRQYLPHHITLQEKESVSNSAFATNNAGSPSKVVVRSRTTPSLVNAANSPRPAHYMLPKRPGHKKTAASSVAQKPSLQENIPTGKPVEKRQSQIQEKTLRRESLAAPSAVVNRISFGQGSPLAVSQQTRNSTAPVARKRLSSNLAQQTPITAKRGQARELLTHAQHSGHTPSDTLVAQYRFMGPQKPPTPAPLSSEVEWPPLPRSHTDKDLQRKTLGTPNGLGGIWRSSRALAAANHEVRKLPRSSTFHHFGASLEHAPPVPSIPEQYRTPSLSSLFGPGTSTRSHHARMTSDTASCESVPEEQEDDTETHPNSSHTVYSRDISPELTDSSDDVAVLPPVPGQYFFTSDGQPNVPEPVLPRERPWSISDCHYEDNANVEPYLQVRDYMPPLYWAGRFQSRYDQWRTEAMMAELNPEHLPEGPLGECRLNQEKMAACYIFAQLRDLCLTEQAADSLWEFECKYRKDNKLLGPDYPIHPPRKHDNQTTPKGAFGRAVRKLTPRKSSFVNLLKGKGWGRVDESRPPDLPEPSVETSSSGPSVRH</sequence>
<feature type="compositionally biased region" description="Polar residues" evidence="1">
    <location>
        <begin position="298"/>
        <end position="310"/>
    </location>
</feature>
<gene>
    <name evidence="2" type="ORF">BDU57DRAFT_488144</name>
</gene>
<dbReference type="EMBL" id="ML979132">
    <property type="protein sequence ID" value="KAF1920929.1"/>
    <property type="molecule type" value="Genomic_DNA"/>
</dbReference>
<accession>A0A6A5R0E3</accession>
<evidence type="ECO:0000256" key="1">
    <source>
        <dbReference type="SAM" id="MobiDB-lite"/>
    </source>
</evidence>
<feature type="region of interest" description="Disordered" evidence="1">
    <location>
        <begin position="690"/>
        <end position="718"/>
    </location>
</feature>
<feature type="compositionally biased region" description="Polar residues" evidence="1">
    <location>
        <begin position="707"/>
        <end position="718"/>
    </location>
</feature>
<reference evidence="2" key="1">
    <citation type="journal article" date="2020" name="Stud. Mycol.">
        <title>101 Dothideomycetes genomes: a test case for predicting lifestyles and emergence of pathogens.</title>
        <authorList>
            <person name="Haridas S."/>
            <person name="Albert R."/>
            <person name="Binder M."/>
            <person name="Bloem J."/>
            <person name="Labutti K."/>
            <person name="Salamov A."/>
            <person name="Andreopoulos B."/>
            <person name="Baker S."/>
            <person name="Barry K."/>
            <person name="Bills G."/>
            <person name="Bluhm B."/>
            <person name="Cannon C."/>
            <person name="Castanera R."/>
            <person name="Culley D."/>
            <person name="Daum C."/>
            <person name="Ezra D."/>
            <person name="Gonzalez J."/>
            <person name="Henrissat B."/>
            <person name="Kuo A."/>
            <person name="Liang C."/>
            <person name="Lipzen A."/>
            <person name="Lutzoni F."/>
            <person name="Magnuson J."/>
            <person name="Mondo S."/>
            <person name="Nolan M."/>
            <person name="Ohm R."/>
            <person name="Pangilinan J."/>
            <person name="Park H.-J."/>
            <person name="Ramirez L."/>
            <person name="Alfaro M."/>
            <person name="Sun H."/>
            <person name="Tritt A."/>
            <person name="Yoshinaga Y."/>
            <person name="Zwiers L.-H."/>
            <person name="Turgeon B."/>
            <person name="Goodwin S."/>
            <person name="Spatafora J."/>
            <person name="Crous P."/>
            <person name="Grigoriev I."/>
        </authorList>
    </citation>
    <scope>NUCLEOTIDE SEQUENCE</scope>
    <source>
        <strain evidence="2">HMLAC05119</strain>
    </source>
</reference>